<proteinExistence type="predicted"/>
<dbReference type="EMBL" id="CM007384">
    <property type="protein sequence ID" value="ONK72197.1"/>
    <property type="molecule type" value="Genomic_DNA"/>
</dbReference>
<feature type="non-terminal residue" evidence="2">
    <location>
        <position position="1"/>
    </location>
</feature>
<feature type="compositionally biased region" description="Basic and acidic residues" evidence="1">
    <location>
        <begin position="27"/>
        <end position="46"/>
    </location>
</feature>
<evidence type="ECO:0000313" key="3">
    <source>
        <dbReference type="Proteomes" id="UP000243459"/>
    </source>
</evidence>
<keyword evidence="3" id="KW-1185">Reference proteome</keyword>
<protein>
    <submittedName>
        <fullName evidence="2">Uncharacterized protein</fullName>
    </submittedName>
</protein>
<name>A0A5P1F447_ASPOF</name>
<feature type="region of interest" description="Disordered" evidence="1">
    <location>
        <begin position="24"/>
        <end position="85"/>
    </location>
</feature>
<accession>A0A5P1F447</accession>
<organism evidence="2 3">
    <name type="scientific">Asparagus officinalis</name>
    <name type="common">Garden asparagus</name>
    <dbReference type="NCBI Taxonomy" id="4686"/>
    <lineage>
        <taxon>Eukaryota</taxon>
        <taxon>Viridiplantae</taxon>
        <taxon>Streptophyta</taxon>
        <taxon>Embryophyta</taxon>
        <taxon>Tracheophyta</taxon>
        <taxon>Spermatophyta</taxon>
        <taxon>Magnoliopsida</taxon>
        <taxon>Liliopsida</taxon>
        <taxon>Asparagales</taxon>
        <taxon>Asparagaceae</taxon>
        <taxon>Asparagoideae</taxon>
        <taxon>Asparagus</taxon>
    </lineage>
</organism>
<sequence length="97" mass="11027">LTLEMESNSDSSCSTLYTCQSSSTNRQHADDDFHRFDGRSIDHLSDNQHQVNGEQRVKSSVKKNYPLDARESLLTTSKSKTKNKSRKSCRCKRLLGC</sequence>
<evidence type="ECO:0000313" key="2">
    <source>
        <dbReference type="EMBL" id="ONK72197.1"/>
    </source>
</evidence>
<reference evidence="3" key="1">
    <citation type="journal article" date="2017" name="Nat. Commun.">
        <title>The asparagus genome sheds light on the origin and evolution of a young Y chromosome.</title>
        <authorList>
            <person name="Harkess A."/>
            <person name="Zhou J."/>
            <person name="Xu C."/>
            <person name="Bowers J.E."/>
            <person name="Van der Hulst R."/>
            <person name="Ayyampalayam S."/>
            <person name="Mercati F."/>
            <person name="Riccardi P."/>
            <person name="McKain M.R."/>
            <person name="Kakrana A."/>
            <person name="Tang H."/>
            <person name="Ray J."/>
            <person name="Groenendijk J."/>
            <person name="Arikit S."/>
            <person name="Mathioni S.M."/>
            <person name="Nakano M."/>
            <person name="Shan H."/>
            <person name="Telgmann-Rauber A."/>
            <person name="Kanno A."/>
            <person name="Yue Z."/>
            <person name="Chen H."/>
            <person name="Li W."/>
            <person name="Chen Y."/>
            <person name="Xu X."/>
            <person name="Zhang Y."/>
            <person name="Luo S."/>
            <person name="Chen H."/>
            <person name="Gao J."/>
            <person name="Mao Z."/>
            <person name="Pires J.C."/>
            <person name="Luo M."/>
            <person name="Kudrna D."/>
            <person name="Wing R.A."/>
            <person name="Meyers B.C."/>
            <person name="Yi K."/>
            <person name="Kong H."/>
            <person name="Lavrijsen P."/>
            <person name="Sunseri F."/>
            <person name="Falavigna A."/>
            <person name="Ye Y."/>
            <person name="Leebens-Mack J.H."/>
            <person name="Chen G."/>
        </authorList>
    </citation>
    <scope>NUCLEOTIDE SEQUENCE [LARGE SCALE GENOMIC DNA]</scope>
    <source>
        <strain evidence="3">cv. DH0086</strain>
    </source>
</reference>
<dbReference type="AlphaFoldDB" id="A0A5P1F447"/>
<dbReference type="Proteomes" id="UP000243459">
    <property type="component" value="Chromosome 4"/>
</dbReference>
<evidence type="ECO:0000256" key="1">
    <source>
        <dbReference type="SAM" id="MobiDB-lite"/>
    </source>
</evidence>
<dbReference type="Gramene" id="ONK72197">
    <property type="protein sequence ID" value="ONK72197"/>
    <property type="gene ID" value="A4U43_C04F16780"/>
</dbReference>
<gene>
    <name evidence="2" type="ORF">A4U43_C04F16780</name>
</gene>